<evidence type="ECO:0000256" key="1">
    <source>
        <dbReference type="ARBA" id="ARBA00009648"/>
    </source>
</evidence>
<dbReference type="GO" id="GO:0034587">
    <property type="term" value="P:piRNA processing"/>
    <property type="evidence" value="ECO:0007669"/>
    <property type="project" value="TreeGrafter"/>
</dbReference>
<keyword evidence="3 5" id="KW-0802">TPR repeat</keyword>
<dbReference type="InterPro" id="IPR019734">
    <property type="entry name" value="TPR_rpt"/>
</dbReference>
<organism evidence="7 8">
    <name type="scientific">Pinctada imbricata</name>
    <name type="common">Atlantic pearl-oyster</name>
    <name type="synonym">Pinctada martensii</name>
    <dbReference type="NCBI Taxonomy" id="66713"/>
    <lineage>
        <taxon>Eukaryota</taxon>
        <taxon>Metazoa</taxon>
        <taxon>Spiralia</taxon>
        <taxon>Lophotrochozoa</taxon>
        <taxon>Mollusca</taxon>
        <taxon>Bivalvia</taxon>
        <taxon>Autobranchia</taxon>
        <taxon>Pteriomorphia</taxon>
        <taxon>Pterioida</taxon>
        <taxon>Pterioidea</taxon>
        <taxon>Pteriidae</taxon>
        <taxon>Pinctada</taxon>
    </lineage>
</organism>
<dbReference type="InterPro" id="IPR001179">
    <property type="entry name" value="PPIase_FKBP_dom"/>
</dbReference>
<evidence type="ECO:0000256" key="5">
    <source>
        <dbReference type="PROSITE-ProRule" id="PRU00339"/>
    </source>
</evidence>
<dbReference type="SUPFAM" id="SSF48452">
    <property type="entry name" value="TPR-like"/>
    <property type="match status" value="1"/>
</dbReference>
<name>A0AA88XVB5_PINIB</name>
<keyword evidence="4" id="KW-0413">Isomerase</keyword>
<comment type="similarity">
    <text evidence="1">Belongs to the FKBP6 family.</text>
</comment>
<keyword evidence="8" id="KW-1185">Reference proteome</keyword>
<dbReference type="EMBL" id="VSWD01000013">
    <property type="protein sequence ID" value="KAK3083712.1"/>
    <property type="molecule type" value="Genomic_DNA"/>
</dbReference>
<comment type="caution">
    <text evidence="7">The sequence shown here is derived from an EMBL/GenBank/DDBJ whole genome shotgun (WGS) entry which is preliminary data.</text>
</comment>
<feature type="repeat" description="TPR" evidence="5">
    <location>
        <begin position="296"/>
        <end position="329"/>
    </location>
</feature>
<dbReference type="GO" id="GO:0051879">
    <property type="term" value="F:Hsp90 protein binding"/>
    <property type="evidence" value="ECO:0007669"/>
    <property type="project" value="TreeGrafter"/>
</dbReference>
<evidence type="ECO:0000313" key="7">
    <source>
        <dbReference type="EMBL" id="KAK3083712.1"/>
    </source>
</evidence>
<keyword evidence="2" id="KW-0677">Repeat</keyword>
<gene>
    <name evidence="7" type="ORF">FSP39_001888</name>
</gene>
<evidence type="ECO:0000256" key="3">
    <source>
        <dbReference type="ARBA" id="ARBA00022803"/>
    </source>
</evidence>
<protein>
    <recommendedName>
        <fullName evidence="4">peptidylprolyl isomerase</fullName>
        <ecNumber evidence="4">5.2.1.8</ecNumber>
    </recommendedName>
</protein>
<dbReference type="PROSITE" id="PS50005">
    <property type="entry name" value="TPR"/>
    <property type="match status" value="1"/>
</dbReference>
<comment type="catalytic activity">
    <reaction evidence="4">
        <text>[protein]-peptidylproline (omega=180) = [protein]-peptidylproline (omega=0)</text>
        <dbReference type="Rhea" id="RHEA:16237"/>
        <dbReference type="Rhea" id="RHEA-COMP:10747"/>
        <dbReference type="Rhea" id="RHEA-COMP:10748"/>
        <dbReference type="ChEBI" id="CHEBI:83833"/>
        <dbReference type="ChEBI" id="CHEBI:83834"/>
        <dbReference type="EC" id="5.2.1.8"/>
    </reaction>
</comment>
<accession>A0AA88XVB5</accession>
<dbReference type="Gene3D" id="1.25.40.10">
    <property type="entry name" value="Tetratricopeptide repeat domain"/>
    <property type="match status" value="1"/>
</dbReference>
<proteinExistence type="inferred from homology"/>
<dbReference type="GO" id="GO:0007283">
    <property type="term" value="P:spermatogenesis"/>
    <property type="evidence" value="ECO:0007669"/>
    <property type="project" value="TreeGrafter"/>
</dbReference>
<dbReference type="PANTHER" id="PTHR46674:SF1">
    <property type="entry name" value="INACTIVE PEPTIDYL-PROLYL CIS-TRANS ISOMERASE FKBP6"/>
    <property type="match status" value="1"/>
</dbReference>
<evidence type="ECO:0000259" key="6">
    <source>
        <dbReference type="PROSITE" id="PS50059"/>
    </source>
</evidence>
<dbReference type="GO" id="GO:0003755">
    <property type="term" value="F:peptidyl-prolyl cis-trans isomerase activity"/>
    <property type="evidence" value="ECO:0007669"/>
    <property type="project" value="UniProtKB-KW"/>
</dbReference>
<evidence type="ECO:0000313" key="8">
    <source>
        <dbReference type="Proteomes" id="UP001186944"/>
    </source>
</evidence>
<dbReference type="PROSITE" id="PS50059">
    <property type="entry name" value="FKBP_PPIASE"/>
    <property type="match status" value="1"/>
</dbReference>
<keyword evidence="4" id="KW-0697">Rotamase</keyword>
<dbReference type="Proteomes" id="UP001186944">
    <property type="component" value="Unassembled WGS sequence"/>
</dbReference>
<feature type="domain" description="PPIase FKBP-type" evidence="6">
    <location>
        <begin position="96"/>
        <end position="185"/>
    </location>
</feature>
<dbReference type="SMART" id="SM00028">
    <property type="entry name" value="TPR"/>
    <property type="match status" value="3"/>
</dbReference>
<dbReference type="GO" id="GO:0005737">
    <property type="term" value="C:cytoplasm"/>
    <property type="evidence" value="ECO:0007669"/>
    <property type="project" value="TreeGrafter"/>
</dbReference>
<dbReference type="EC" id="5.2.1.8" evidence="4"/>
<dbReference type="Pfam" id="PF00254">
    <property type="entry name" value="FKBP_C"/>
    <property type="match status" value="1"/>
</dbReference>
<dbReference type="InterPro" id="IPR042282">
    <property type="entry name" value="FKBP6/shu"/>
</dbReference>
<dbReference type="PANTHER" id="PTHR46674">
    <property type="entry name" value="INACTIVE PEPTIDYL-PROLYL CIS-TRANS ISOMERASE FKBP6"/>
    <property type="match status" value="1"/>
</dbReference>
<dbReference type="AlphaFoldDB" id="A0AA88XVB5"/>
<dbReference type="Gene3D" id="3.10.50.40">
    <property type="match status" value="1"/>
</dbReference>
<dbReference type="InterPro" id="IPR011990">
    <property type="entry name" value="TPR-like_helical_dom_sf"/>
</dbReference>
<dbReference type="SUPFAM" id="SSF54534">
    <property type="entry name" value="FKBP-like"/>
    <property type="match status" value="1"/>
</dbReference>
<sequence>MTPLTEPLEVHKCKDGVMFETEELDVQDEEEKAYFKPEDVLQNLYIDDDEDSDDDDDDVLPFTKMRKKMEDITPNKDGGVHKKILQEGSGNVIPPGCIITIHFNGYLELTDEPFDSSRLRNSPHKCRLEGGGLIPGLELAVSTMKKGELARVLIEAEYAYGKLGIPPRIPEDATVMFEVELLDFVEHAGLDDYHLMTEQEKRDVSFQNIVKHYEQCKQEGKQYWNSAQYSKAFQKYKKAAMYLEDCHLANEEEEKQQQAGLLKLYQNMAMCCARMNEWRRCISWSNRALNMDKNNIKSLYNLGKSLHRISEFHRARDVLLRARRMEPNNGSINKELADLEKSVKQHKLIEREMYSKMFPKAGIQTEEDRKRMAQLDAVNQAKEDTAMSCTPEFKRQVQTQLKEFNEDDDQTEWPFPKLNLTIGEIETILETAQDLGLEFKEVGSVSTKGNF</sequence>
<reference evidence="7" key="1">
    <citation type="submission" date="2019-08" db="EMBL/GenBank/DDBJ databases">
        <title>The improved chromosome-level genome for the pearl oyster Pinctada fucata martensii using PacBio sequencing and Hi-C.</title>
        <authorList>
            <person name="Zheng Z."/>
        </authorList>
    </citation>
    <scope>NUCLEOTIDE SEQUENCE</scope>
    <source>
        <strain evidence="7">ZZ-2019</strain>
        <tissue evidence="7">Adductor muscle</tissue>
    </source>
</reference>
<evidence type="ECO:0000256" key="4">
    <source>
        <dbReference type="PROSITE-ProRule" id="PRU00277"/>
    </source>
</evidence>
<evidence type="ECO:0000256" key="2">
    <source>
        <dbReference type="ARBA" id="ARBA00022737"/>
    </source>
</evidence>
<dbReference type="InterPro" id="IPR046357">
    <property type="entry name" value="PPIase_dom_sf"/>
</dbReference>